<dbReference type="GO" id="GO:0005524">
    <property type="term" value="F:ATP binding"/>
    <property type="evidence" value="ECO:0007669"/>
    <property type="project" value="UniProtKB-KW"/>
</dbReference>
<comment type="pathway">
    <text evidence="3 14">Amino-acid biosynthesis; L-threonine biosynthesis; L-threonine from L-aspartate: step 1/5.</text>
</comment>
<evidence type="ECO:0000256" key="11">
    <source>
        <dbReference type="ARBA" id="ARBA00047872"/>
    </source>
</evidence>
<protein>
    <recommendedName>
        <fullName evidence="13">Aspartokinase</fullName>
        <ecNumber evidence="13">2.7.2.4</ecNumber>
    </recommendedName>
</protein>
<evidence type="ECO:0000256" key="3">
    <source>
        <dbReference type="ARBA" id="ARBA00005139"/>
    </source>
</evidence>
<dbReference type="PANTHER" id="PTHR21499">
    <property type="entry name" value="ASPARTATE KINASE"/>
    <property type="match status" value="1"/>
</dbReference>
<dbReference type="GO" id="GO:0004072">
    <property type="term" value="F:aspartate kinase activity"/>
    <property type="evidence" value="ECO:0007669"/>
    <property type="project" value="UniProtKB-EC"/>
</dbReference>
<evidence type="ECO:0000256" key="2">
    <source>
        <dbReference type="ARBA" id="ARBA00004986"/>
    </source>
</evidence>
<feature type="binding site" evidence="12">
    <location>
        <begin position="7"/>
        <end position="10"/>
    </location>
    <ligand>
        <name>ATP</name>
        <dbReference type="ChEBI" id="CHEBI:30616"/>
    </ligand>
</feature>
<dbReference type="InterPro" id="IPR005260">
    <property type="entry name" value="Asp_kin_monofn"/>
</dbReference>
<evidence type="ECO:0000256" key="6">
    <source>
        <dbReference type="ARBA" id="ARBA00022679"/>
    </source>
</evidence>
<dbReference type="EC" id="2.7.2.4" evidence="13"/>
<dbReference type="SUPFAM" id="SSF53633">
    <property type="entry name" value="Carbamate kinase-like"/>
    <property type="match status" value="1"/>
</dbReference>
<dbReference type="GO" id="GO:0009089">
    <property type="term" value="P:lysine biosynthetic process via diaminopimelate"/>
    <property type="evidence" value="ECO:0007669"/>
    <property type="project" value="UniProtKB-UniPathway"/>
</dbReference>
<dbReference type="Pfam" id="PF00696">
    <property type="entry name" value="AA_kinase"/>
    <property type="match status" value="1"/>
</dbReference>
<evidence type="ECO:0000256" key="8">
    <source>
        <dbReference type="ARBA" id="ARBA00022777"/>
    </source>
</evidence>
<organism evidence="17 18">
    <name type="scientific">candidate division TA06 bacterium</name>
    <dbReference type="NCBI Taxonomy" id="2250710"/>
    <lineage>
        <taxon>Bacteria</taxon>
        <taxon>Bacteria division TA06</taxon>
    </lineage>
</organism>
<feature type="binding site" evidence="12">
    <location>
        <position position="47"/>
    </location>
    <ligand>
        <name>substrate</name>
    </ligand>
</feature>
<reference evidence="17 18" key="1">
    <citation type="submission" date="2019-03" db="EMBL/GenBank/DDBJ databases">
        <title>Metabolic potential of uncultured bacteria and archaea associated with petroleum seepage in deep-sea sediments.</title>
        <authorList>
            <person name="Dong X."/>
            <person name="Hubert C."/>
        </authorList>
    </citation>
    <scope>NUCLEOTIDE SEQUENCE [LARGE SCALE GENOMIC DNA]</scope>
    <source>
        <strain evidence="17">E29_bin36</strain>
    </source>
</reference>
<gene>
    <name evidence="17" type="ORF">E3J38_02800</name>
</gene>
<evidence type="ECO:0000256" key="9">
    <source>
        <dbReference type="ARBA" id="ARBA00022840"/>
    </source>
</evidence>
<comment type="catalytic activity">
    <reaction evidence="11 13">
        <text>L-aspartate + ATP = 4-phospho-L-aspartate + ADP</text>
        <dbReference type="Rhea" id="RHEA:23776"/>
        <dbReference type="ChEBI" id="CHEBI:29991"/>
        <dbReference type="ChEBI" id="CHEBI:30616"/>
        <dbReference type="ChEBI" id="CHEBI:57535"/>
        <dbReference type="ChEBI" id="CHEBI:456216"/>
        <dbReference type="EC" id="2.7.2.4"/>
    </reaction>
</comment>
<dbReference type="EMBL" id="SOIP01000170">
    <property type="protein sequence ID" value="TET82071.1"/>
    <property type="molecule type" value="Genomic_DNA"/>
</dbReference>
<proteinExistence type="inferred from homology"/>
<evidence type="ECO:0000313" key="17">
    <source>
        <dbReference type="EMBL" id="TET82071.1"/>
    </source>
</evidence>
<accession>A0A523XS18</accession>
<dbReference type="PIRSF" id="PIRSF000726">
    <property type="entry name" value="Asp_kin"/>
    <property type="match status" value="1"/>
</dbReference>
<dbReference type="InterPro" id="IPR001048">
    <property type="entry name" value="Asp/Glu/Uridylate_kinase"/>
</dbReference>
<dbReference type="UniPathway" id="UPA00050">
    <property type="reaction ID" value="UER00461"/>
</dbReference>
<feature type="binding site" evidence="12">
    <location>
        <begin position="173"/>
        <end position="174"/>
    </location>
    <ligand>
        <name>ATP</name>
        <dbReference type="ChEBI" id="CHEBI:30616"/>
    </ligand>
</feature>
<evidence type="ECO:0000256" key="14">
    <source>
        <dbReference type="RuleBase" id="RU004249"/>
    </source>
</evidence>
<comment type="caution">
    <text evidence="17">The sequence shown here is derived from an EMBL/GenBank/DDBJ whole genome shotgun (WGS) entry which is preliminary data.</text>
</comment>
<name>A0A523XS18_UNCT6</name>
<evidence type="ECO:0000256" key="1">
    <source>
        <dbReference type="ARBA" id="ARBA00004766"/>
    </source>
</evidence>
<dbReference type="InterPro" id="IPR045865">
    <property type="entry name" value="ACT-like_dom_sf"/>
</dbReference>
<feature type="domain" description="Aspartate/glutamate/uridylate kinase" evidence="15">
    <location>
        <begin position="3"/>
        <end position="228"/>
    </location>
</feature>
<dbReference type="GO" id="GO:0009090">
    <property type="term" value="P:homoserine biosynthetic process"/>
    <property type="evidence" value="ECO:0007669"/>
    <property type="project" value="TreeGrafter"/>
</dbReference>
<comment type="similarity">
    <text evidence="4 13">Belongs to the aspartokinase family.</text>
</comment>
<evidence type="ECO:0000313" key="18">
    <source>
        <dbReference type="Proteomes" id="UP000315534"/>
    </source>
</evidence>
<evidence type="ECO:0000256" key="7">
    <source>
        <dbReference type="ARBA" id="ARBA00022741"/>
    </source>
</evidence>
<dbReference type="InterPro" id="IPR036393">
    <property type="entry name" value="AceGlu_kinase-like_sf"/>
</dbReference>
<evidence type="ECO:0000256" key="12">
    <source>
        <dbReference type="PIRSR" id="PIRSR000726-1"/>
    </source>
</evidence>
<comment type="pathway">
    <text evidence="2 14">Amino-acid biosynthesis; L-methionine biosynthesis via de novo pathway; L-homoserine from L-aspartate: step 1/3.</text>
</comment>
<feature type="domain" description="Aspartokinase ACT" evidence="16">
    <location>
        <begin position="340"/>
        <end position="398"/>
    </location>
</feature>
<dbReference type="Gene3D" id="3.40.1160.10">
    <property type="entry name" value="Acetylglutamate kinase-like"/>
    <property type="match status" value="1"/>
</dbReference>
<evidence type="ECO:0000256" key="13">
    <source>
        <dbReference type="RuleBase" id="RU003448"/>
    </source>
</evidence>
<dbReference type="AlphaFoldDB" id="A0A523XS18"/>
<keyword evidence="7 12" id="KW-0547">Nucleotide-binding</keyword>
<evidence type="ECO:0000256" key="10">
    <source>
        <dbReference type="ARBA" id="ARBA00023154"/>
    </source>
</evidence>
<evidence type="ECO:0000259" key="15">
    <source>
        <dbReference type="Pfam" id="PF00696"/>
    </source>
</evidence>
<dbReference type="PANTHER" id="PTHR21499:SF3">
    <property type="entry name" value="ASPARTOKINASE"/>
    <property type="match status" value="1"/>
</dbReference>
<dbReference type="InterPro" id="IPR001341">
    <property type="entry name" value="Asp_kinase"/>
</dbReference>
<dbReference type="InterPro" id="IPR041740">
    <property type="entry name" value="AKii-LysC-BS"/>
</dbReference>
<dbReference type="GO" id="GO:0005829">
    <property type="term" value="C:cytosol"/>
    <property type="evidence" value="ECO:0007669"/>
    <property type="project" value="TreeGrafter"/>
</dbReference>
<dbReference type="InterPro" id="IPR054352">
    <property type="entry name" value="ACT_Aspartokinase"/>
</dbReference>
<evidence type="ECO:0000259" key="16">
    <source>
        <dbReference type="Pfam" id="PF22468"/>
    </source>
</evidence>
<dbReference type="GO" id="GO:0009088">
    <property type="term" value="P:threonine biosynthetic process"/>
    <property type="evidence" value="ECO:0007669"/>
    <property type="project" value="UniProtKB-UniPathway"/>
</dbReference>
<dbReference type="PROSITE" id="PS00324">
    <property type="entry name" value="ASPARTOKINASE"/>
    <property type="match status" value="1"/>
</dbReference>
<dbReference type="FunFam" id="3.40.1160.10:FF:000002">
    <property type="entry name" value="Aspartokinase"/>
    <property type="match status" value="1"/>
</dbReference>
<dbReference type="Gene3D" id="3.30.2130.10">
    <property type="entry name" value="VC0802-like"/>
    <property type="match status" value="1"/>
</dbReference>
<comment type="pathway">
    <text evidence="1 14">Amino-acid biosynthesis; L-lysine biosynthesis via DAP pathway; (S)-tetrahydrodipicolinate from L-aspartate: step 1/4.</text>
</comment>
<evidence type="ECO:0000256" key="5">
    <source>
        <dbReference type="ARBA" id="ARBA00022605"/>
    </source>
</evidence>
<dbReference type="NCBIfam" id="TIGR00657">
    <property type="entry name" value="asp_kinases"/>
    <property type="match status" value="1"/>
</dbReference>
<evidence type="ECO:0000256" key="4">
    <source>
        <dbReference type="ARBA" id="ARBA00010122"/>
    </source>
</evidence>
<dbReference type="NCBIfam" id="NF005155">
    <property type="entry name" value="PRK06635.1-4"/>
    <property type="match status" value="1"/>
</dbReference>
<dbReference type="UniPathway" id="UPA00034">
    <property type="reaction ID" value="UER00015"/>
</dbReference>
<dbReference type="InterPro" id="IPR018042">
    <property type="entry name" value="Aspartate_kinase_CS"/>
</dbReference>
<dbReference type="UniPathway" id="UPA00051">
    <property type="reaction ID" value="UER00462"/>
</dbReference>
<keyword evidence="8 13" id="KW-0418">Kinase</keyword>
<feature type="binding site" evidence="12">
    <location>
        <position position="74"/>
    </location>
    <ligand>
        <name>substrate</name>
    </ligand>
</feature>
<keyword evidence="6 13" id="KW-0808">Transferase</keyword>
<dbReference type="NCBIfam" id="NF005154">
    <property type="entry name" value="PRK06635.1-2"/>
    <property type="match status" value="1"/>
</dbReference>
<dbReference type="Pfam" id="PF22468">
    <property type="entry name" value="ACT_9"/>
    <property type="match status" value="1"/>
</dbReference>
<keyword evidence="10" id="KW-0457">Lysine biosynthesis</keyword>
<dbReference type="Proteomes" id="UP000315534">
    <property type="component" value="Unassembled WGS sequence"/>
</dbReference>
<dbReference type="CDD" id="cd04261">
    <property type="entry name" value="AAK_AKii-LysC-BS"/>
    <property type="match status" value="1"/>
</dbReference>
<sequence length="416" mass="44393">MGLIVQKYGGTSLASPAKIKSVAKRIVDRREKGDSVIVVVSAMGRDTDRLYGLARRISKSPPTRELDMLLTAGERISMALLAMAVHDLGYEAISFTGSQVGIITDSRHTDAKILEIKGDRIVEGLRQDKVVIVAGFQGVSKEKEVTTLGRGGSDTTAVAIAASLGADFCEIFTDVEGVFAADPAVVAGAKLLEEVSYDEMIELASLGASVLHPRAVEIAAKTNLKLVVSSSRAKNLGTIIREGKKMERALVKAVTSDVHIGLLTMMDVPRSPGSMSQIVTTLTDNGVHLKFFFHGAGRERCDLSFIVADEDIKTCDEILSAISRRLGGKGLTRRDDVASVSIVGPGVGSSNDTLTKMFDCLETEGAHVEAVSTSELKVTCVIGQDVIDKAVNGMARAFKLLDKDSQKSSSPSKKRR</sequence>
<keyword evidence="9 12" id="KW-0067">ATP-binding</keyword>
<dbReference type="SUPFAM" id="SSF55021">
    <property type="entry name" value="ACT-like"/>
    <property type="match status" value="2"/>
</dbReference>
<keyword evidence="5 14" id="KW-0028">Amino-acid biosynthesis</keyword>